<evidence type="ECO:0000256" key="1">
    <source>
        <dbReference type="SAM" id="MobiDB-lite"/>
    </source>
</evidence>
<sequence length="316" mass="35886">MGKLGAGLDVNESRRPVGSLFMEAMDRDSIRPRVRRTPHHRLVERSLPNTPFSPRPDEPGRTRAISAGGRRHFPDRGCGNPIAPSPPEVHSARRAVPKQMVSHLNSAAQAIHEEKPMLYSRQRCKQPPFEQKSPAVVPRPHALINPSPLRRSHLSLGSLAPKAEPPKERAVPPPMIKKPIRFGRRHTPAPRSKSAEHRRVGVKMVHPLPHWESATEKHAAFTSYGIDAYAKKDIHHRNQSNWDIGFIPPAPFRRSVSAENRNSNGTTPLNVSPWRGRRYSYSPRQRDYDIISWTPRRILRLDEETGIKEGERNLDR</sequence>
<feature type="region of interest" description="Disordered" evidence="1">
    <location>
        <begin position="129"/>
        <end position="198"/>
    </location>
</feature>
<dbReference type="OrthoDB" id="271369at2759"/>
<feature type="region of interest" description="Disordered" evidence="1">
    <location>
        <begin position="31"/>
        <end position="89"/>
    </location>
</feature>
<reference evidence="2 3" key="1">
    <citation type="journal article" date="2012" name="BMC Genomics">
        <title>Comparative genomic analysis of human infective Trypanosoma cruzi lineages with the bat-restricted subspecies T. cruzi marinkellei.</title>
        <authorList>
            <person name="Franzen O."/>
            <person name="Talavera-Lopez C."/>
            <person name="Ochaya S."/>
            <person name="Butler C.E."/>
            <person name="Messenger L.A."/>
            <person name="Lewis M.D."/>
            <person name="Llewellyn M.S."/>
            <person name="Marinkelle C.J."/>
            <person name="Tyler K.M."/>
            <person name="Miles M.A."/>
            <person name="Andersson B."/>
        </authorList>
    </citation>
    <scope>NUCLEOTIDE SEQUENCE [LARGE SCALE GENOMIC DNA]</scope>
    <source>
        <strain evidence="2 3">B7</strain>
    </source>
</reference>
<proteinExistence type="predicted"/>
<dbReference type="EMBL" id="AHKC01008169">
    <property type="protein sequence ID" value="EKF37843.1"/>
    <property type="molecule type" value="Genomic_DNA"/>
</dbReference>
<accession>K2MR95</accession>
<evidence type="ECO:0000313" key="2">
    <source>
        <dbReference type="EMBL" id="EKF37843.1"/>
    </source>
</evidence>
<keyword evidence="3" id="KW-1185">Reference proteome</keyword>
<dbReference type="Proteomes" id="UP000007350">
    <property type="component" value="Unassembled WGS sequence"/>
</dbReference>
<feature type="compositionally biased region" description="Basic residues" evidence="1">
    <location>
        <begin position="32"/>
        <end position="42"/>
    </location>
</feature>
<protein>
    <submittedName>
        <fullName evidence="2">Uncharacterized protein</fullName>
    </submittedName>
</protein>
<dbReference type="AlphaFoldDB" id="K2MR95"/>
<feature type="compositionally biased region" description="Basic residues" evidence="1">
    <location>
        <begin position="178"/>
        <end position="188"/>
    </location>
</feature>
<name>K2MR95_TRYCR</name>
<evidence type="ECO:0000313" key="3">
    <source>
        <dbReference type="Proteomes" id="UP000007350"/>
    </source>
</evidence>
<organism evidence="2 3">
    <name type="scientific">Trypanosoma cruzi marinkellei</name>
    <dbReference type="NCBI Taxonomy" id="85056"/>
    <lineage>
        <taxon>Eukaryota</taxon>
        <taxon>Discoba</taxon>
        <taxon>Euglenozoa</taxon>
        <taxon>Kinetoplastea</taxon>
        <taxon>Metakinetoplastina</taxon>
        <taxon>Trypanosomatida</taxon>
        <taxon>Trypanosomatidae</taxon>
        <taxon>Trypanosoma</taxon>
        <taxon>Schizotrypanum</taxon>
    </lineage>
</organism>
<gene>
    <name evidence="2" type="ORF">MOQ_001951</name>
</gene>
<comment type="caution">
    <text evidence="2">The sequence shown here is derived from an EMBL/GenBank/DDBJ whole genome shotgun (WGS) entry which is preliminary data.</text>
</comment>